<reference evidence="2" key="1">
    <citation type="submission" date="2018-02" db="EMBL/GenBank/DDBJ databases">
        <title>Rhizophora mucronata_Transcriptome.</title>
        <authorList>
            <person name="Meera S.P."/>
            <person name="Sreeshan A."/>
            <person name="Augustine A."/>
        </authorList>
    </citation>
    <scope>NUCLEOTIDE SEQUENCE</scope>
    <source>
        <tissue evidence="2">Leaf</tissue>
    </source>
</reference>
<name>A0A2P2L5X8_RHIMU</name>
<evidence type="ECO:0000313" key="2">
    <source>
        <dbReference type="EMBL" id="MBX13388.1"/>
    </source>
</evidence>
<keyword evidence="1" id="KW-1133">Transmembrane helix</keyword>
<sequence>MKAFVLSPIFAFMALNLLKMCIELLFVLSTLGTYTPPTLLLFLTSR</sequence>
<feature type="transmembrane region" description="Helical" evidence="1">
    <location>
        <begin position="24"/>
        <end position="43"/>
    </location>
</feature>
<organism evidence="2">
    <name type="scientific">Rhizophora mucronata</name>
    <name type="common">Asiatic mangrove</name>
    <dbReference type="NCBI Taxonomy" id="61149"/>
    <lineage>
        <taxon>Eukaryota</taxon>
        <taxon>Viridiplantae</taxon>
        <taxon>Streptophyta</taxon>
        <taxon>Embryophyta</taxon>
        <taxon>Tracheophyta</taxon>
        <taxon>Spermatophyta</taxon>
        <taxon>Magnoliopsida</taxon>
        <taxon>eudicotyledons</taxon>
        <taxon>Gunneridae</taxon>
        <taxon>Pentapetalae</taxon>
        <taxon>rosids</taxon>
        <taxon>fabids</taxon>
        <taxon>Malpighiales</taxon>
        <taxon>Rhizophoraceae</taxon>
        <taxon>Rhizophora</taxon>
    </lineage>
</organism>
<accession>A0A2P2L5X8</accession>
<evidence type="ECO:0000256" key="1">
    <source>
        <dbReference type="SAM" id="Phobius"/>
    </source>
</evidence>
<keyword evidence="1" id="KW-0472">Membrane</keyword>
<keyword evidence="1" id="KW-0812">Transmembrane</keyword>
<dbReference type="EMBL" id="GGEC01032904">
    <property type="protein sequence ID" value="MBX13388.1"/>
    <property type="molecule type" value="Transcribed_RNA"/>
</dbReference>
<proteinExistence type="predicted"/>
<protein>
    <submittedName>
        <fullName evidence="2">Cysteine desulfurase 1ic isoform X1</fullName>
    </submittedName>
</protein>
<dbReference type="AlphaFoldDB" id="A0A2P2L5X8"/>